<evidence type="ECO:0000313" key="1">
    <source>
        <dbReference type="EMBL" id="AFZ33859.1"/>
    </source>
</evidence>
<reference evidence="2" key="1">
    <citation type="journal article" date="2013" name="Proc. Natl. Acad. Sci. U.S.A.">
        <title>Improving the coverage of the cyanobacterial phylum using diversity-driven genome sequencing.</title>
        <authorList>
            <person name="Shih P.M."/>
            <person name="Wu D."/>
            <person name="Latifi A."/>
            <person name="Axen S.D."/>
            <person name="Fewer D.P."/>
            <person name="Talla E."/>
            <person name="Calteau A."/>
            <person name="Cai F."/>
            <person name="Tandeau de Marsac N."/>
            <person name="Rippka R."/>
            <person name="Herdman M."/>
            <person name="Sivonen K."/>
            <person name="Coursin T."/>
            <person name="Laurent T."/>
            <person name="Goodwin L."/>
            <person name="Nolan M."/>
            <person name="Davenport K.W."/>
            <person name="Han C.S."/>
            <person name="Rubin E.M."/>
            <person name="Eisen J.A."/>
            <person name="Woyke T."/>
            <person name="Gugger M."/>
            <person name="Kerfeld C.A."/>
        </authorList>
    </citation>
    <scope>NUCLEOTIDE SEQUENCE [LARGE SCALE GENOMIC DNA]</scope>
    <source>
        <strain evidence="2">ATCC 29371 / PCC 7437</strain>
    </source>
</reference>
<proteinExistence type="predicted"/>
<accession>K9XP49</accession>
<organism evidence="1 2">
    <name type="scientific">Stanieria cyanosphaera (strain ATCC 29371 / PCC 7437)</name>
    <dbReference type="NCBI Taxonomy" id="111780"/>
    <lineage>
        <taxon>Bacteria</taxon>
        <taxon>Bacillati</taxon>
        <taxon>Cyanobacteriota</taxon>
        <taxon>Cyanophyceae</taxon>
        <taxon>Pleurocapsales</taxon>
        <taxon>Dermocarpellaceae</taxon>
        <taxon>Stanieria</taxon>
    </lineage>
</organism>
<dbReference type="HOGENOM" id="CLU_177101_1_0_3"/>
<dbReference type="eggNOG" id="ENOG50320T5">
    <property type="taxonomic scope" value="Bacteria"/>
</dbReference>
<sequence length="76" mass="8691">MTEASEFNQVTAEEIAEVIAEFEQYRERLVNETLATAQKAKMSKNKVMTQLEPQLADIDAKLEFLRQQQATLTTNN</sequence>
<dbReference type="EMBL" id="CP003653">
    <property type="protein sequence ID" value="AFZ33859.1"/>
    <property type="molecule type" value="Genomic_DNA"/>
</dbReference>
<name>K9XP49_STAC7</name>
<dbReference type="RefSeq" id="WP_015191532.1">
    <property type="nucleotide sequence ID" value="NC_019748.1"/>
</dbReference>
<dbReference type="PATRIC" id="fig|111780.3.peg.251"/>
<gene>
    <name evidence="1" type="ordered locus">Sta7437_0242</name>
</gene>
<keyword evidence="2" id="KW-1185">Reference proteome</keyword>
<evidence type="ECO:0000313" key="2">
    <source>
        <dbReference type="Proteomes" id="UP000010473"/>
    </source>
</evidence>
<dbReference type="AlphaFoldDB" id="K9XP49"/>
<dbReference type="Proteomes" id="UP000010473">
    <property type="component" value="Chromosome"/>
</dbReference>
<protein>
    <submittedName>
        <fullName evidence="1">Uncharacterized protein</fullName>
    </submittedName>
</protein>
<dbReference type="OrthoDB" id="573886at2"/>
<dbReference type="KEGG" id="scs:Sta7437_0242"/>